<keyword evidence="13 17" id="KW-1133">Transmembrane helix</keyword>
<dbReference type="CDD" id="cd02081">
    <property type="entry name" value="P-type_ATPase_Ca_PMCA-like"/>
    <property type="match status" value="1"/>
</dbReference>
<dbReference type="InterPro" id="IPR059000">
    <property type="entry name" value="ATPase_P-type_domA"/>
</dbReference>
<dbReference type="FunFam" id="1.20.1110.10:FF:000097">
    <property type="entry name" value="Calcium-transporting ATPase 9 plasma membrane-type"/>
    <property type="match status" value="1"/>
</dbReference>
<feature type="transmembrane region" description="Helical" evidence="17">
    <location>
        <begin position="542"/>
        <end position="566"/>
    </location>
</feature>
<dbReference type="InterPro" id="IPR023299">
    <property type="entry name" value="ATPase_P-typ_cyto_dom_N"/>
</dbReference>
<dbReference type="GO" id="GO:0005516">
    <property type="term" value="F:calmodulin binding"/>
    <property type="evidence" value="ECO:0007669"/>
    <property type="project" value="UniProtKB-KW"/>
</dbReference>
<keyword evidence="7 17" id="KW-0547">Nucleotide-binding</keyword>
<dbReference type="SMART" id="SM00831">
    <property type="entry name" value="Cation_ATPase_N"/>
    <property type="match status" value="1"/>
</dbReference>
<evidence type="ECO:0000256" key="10">
    <source>
        <dbReference type="ARBA" id="ARBA00022842"/>
    </source>
</evidence>
<evidence type="ECO:0000256" key="11">
    <source>
        <dbReference type="ARBA" id="ARBA00022860"/>
    </source>
</evidence>
<keyword evidence="3 17" id="KW-0813">Transport</keyword>
<dbReference type="SUPFAM" id="SSF81660">
    <property type="entry name" value="Metal cation-transporting ATPase, ATP-binding domain N"/>
    <property type="match status" value="1"/>
</dbReference>
<dbReference type="GO" id="GO:0016887">
    <property type="term" value="F:ATP hydrolysis activity"/>
    <property type="evidence" value="ECO:0007669"/>
    <property type="project" value="InterPro"/>
</dbReference>
<name>A0A7N2KYS6_QUELO</name>
<dbReference type="NCBIfam" id="TIGR01517">
    <property type="entry name" value="ATPase-IIB_Ca"/>
    <property type="match status" value="1"/>
</dbReference>
<dbReference type="EC" id="7.2.2.10" evidence="17"/>
<dbReference type="InterPro" id="IPR006408">
    <property type="entry name" value="P-type_ATPase_IIB"/>
</dbReference>
<evidence type="ECO:0000256" key="2">
    <source>
        <dbReference type="ARBA" id="ARBA00006124"/>
    </source>
</evidence>
<dbReference type="FunFam" id="1.20.1110.10:FF:000039">
    <property type="entry name" value="Calcium-transporting ATPase"/>
    <property type="match status" value="1"/>
</dbReference>
<evidence type="ECO:0000256" key="7">
    <source>
        <dbReference type="ARBA" id="ARBA00022741"/>
    </source>
</evidence>
<feature type="region of interest" description="Disordered" evidence="18">
    <location>
        <begin position="102"/>
        <end position="124"/>
    </location>
</feature>
<dbReference type="FunFam" id="3.40.50.1000:FF:000011">
    <property type="entry name" value="Calcium-transporting ATPase"/>
    <property type="match status" value="1"/>
</dbReference>
<keyword evidence="21" id="KW-1185">Reference proteome</keyword>
<keyword evidence="9 17" id="KW-0067">ATP-binding</keyword>
<keyword evidence="8 17" id="KW-0106">Calcium</keyword>
<dbReference type="EnsemblPlants" id="QL02p064569:mrna">
    <property type="protein sequence ID" value="QL02p064569:mrna"/>
    <property type="gene ID" value="QL02p064569"/>
</dbReference>
<evidence type="ECO:0000256" key="15">
    <source>
        <dbReference type="ARBA" id="ARBA00023136"/>
    </source>
</evidence>
<feature type="transmembrane region" description="Helical" evidence="17">
    <location>
        <begin position="596"/>
        <end position="622"/>
    </location>
</feature>
<feature type="transmembrane region" description="Helical" evidence="17">
    <location>
        <begin position="1198"/>
        <end position="1219"/>
    </location>
</feature>
<evidence type="ECO:0000256" key="13">
    <source>
        <dbReference type="ARBA" id="ARBA00022989"/>
    </source>
</evidence>
<keyword evidence="15 17" id="KW-0472">Membrane</keyword>
<dbReference type="InterPro" id="IPR024750">
    <property type="entry name" value="Ca_ATPase_N_dom"/>
</dbReference>
<dbReference type="Gene3D" id="2.70.150.10">
    <property type="entry name" value="Calcium-transporting ATPase, cytoplasmic transduction domain A"/>
    <property type="match status" value="2"/>
</dbReference>
<reference evidence="20" key="2">
    <citation type="submission" date="2021-01" db="UniProtKB">
        <authorList>
            <consortium name="EnsemblPlants"/>
        </authorList>
    </citation>
    <scope>IDENTIFICATION</scope>
</reference>
<dbReference type="PRINTS" id="PR00119">
    <property type="entry name" value="CATATPASE"/>
</dbReference>
<evidence type="ECO:0000259" key="19">
    <source>
        <dbReference type="SMART" id="SM00831"/>
    </source>
</evidence>
<dbReference type="InterPro" id="IPR006068">
    <property type="entry name" value="ATPase_P-typ_cation-transptr_C"/>
</dbReference>
<evidence type="ECO:0000256" key="14">
    <source>
        <dbReference type="ARBA" id="ARBA00023065"/>
    </source>
</evidence>
<evidence type="ECO:0000256" key="18">
    <source>
        <dbReference type="SAM" id="MobiDB-lite"/>
    </source>
</evidence>
<dbReference type="PANTHER" id="PTHR24093">
    <property type="entry name" value="CATION TRANSPORTING ATPASE"/>
    <property type="match status" value="1"/>
</dbReference>
<dbReference type="Pfam" id="PF00690">
    <property type="entry name" value="Cation_ATPase_N"/>
    <property type="match status" value="1"/>
</dbReference>
<dbReference type="InterPro" id="IPR001757">
    <property type="entry name" value="P_typ_ATPase"/>
</dbReference>
<dbReference type="SFLD" id="SFLDG00002">
    <property type="entry name" value="C1.7:_P-type_atpase_like"/>
    <property type="match status" value="1"/>
</dbReference>
<evidence type="ECO:0000256" key="5">
    <source>
        <dbReference type="ARBA" id="ARBA00022692"/>
    </source>
</evidence>
<protein>
    <recommendedName>
        <fullName evidence="17">Calcium-transporting ATPase</fullName>
        <ecNumber evidence="17">7.2.2.10</ecNumber>
    </recommendedName>
</protein>
<dbReference type="SFLD" id="SFLDS00003">
    <property type="entry name" value="Haloacid_Dehalogenase"/>
    <property type="match status" value="1"/>
</dbReference>
<keyword evidence="5 17" id="KW-0812">Transmembrane</keyword>
<dbReference type="GO" id="GO:0046872">
    <property type="term" value="F:metal ion binding"/>
    <property type="evidence" value="ECO:0007669"/>
    <property type="project" value="UniProtKB-KW"/>
</dbReference>
<dbReference type="Gene3D" id="1.20.1110.10">
    <property type="entry name" value="Calcium-transporting ATPase, transmembrane domain"/>
    <property type="match status" value="2"/>
</dbReference>
<feature type="transmembrane region" description="Helical" evidence="17">
    <location>
        <begin position="250"/>
        <end position="269"/>
    </location>
</feature>
<dbReference type="AlphaFoldDB" id="A0A7N2KYS6"/>
<dbReference type="PROSITE" id="PS00154">
    <property type="entry name" value="ATPASE_E1_E2"/>
    <property type="match status" value="1"/>
</dbReference>
<dbReference type="GO" id="GO:0005388">
    <property type="term" value="F:P-type calcium transporter activity"/>
    <property type="evidence" value="ECO:0007669"/>
    <property type="project" value="UniProtKB-EC"/>
</dbReference>
<dbReference type="Pfam" id="PF12515">
    <property type="entry name" value="CaATP_NAI"/>
    <property type="match status" value="1"/>
</dbReference>
<dbReference type="InParanoid" id="A0A7N2KYS6"/>
<dbReference type="Gene3D" id="3.40.50.1000">
    <property type="entry name" value="HAD superfamily/HAD-like"/>
    <property type="match status" value="1"/>
</dbReference>
<dbReference type="InterPro" id="IPR036412">
    <property type="entry name" value="HAD-like_sf"/>
</dbReference>
<evidence type="ECO:0000256" key="12">
    <source>
        <dbReference type="ARBA" id="ARBA00022967"/>
    </source>
</evidence>
<dbReference type="PANTHER" id="PTHR24093:SF369">
    <property type="entry name" value="CALCIUM-TRANSPORTING ATPASE"/>
    <property type="match status" value="1"/>
</dbReference>
<keyword evidence="12" id="KW-1278">Translocase</keyword>
<dbReference type="Gene3D" id="1.20.5.170">
    <property type="match status" value="1"/>
</dbReference>
<proteinExistence type="inferred from homology"/>
<evidence type="ECO:0000256" key="6">
    <source>
        <dbReference type="ARBA" id="ARBA00022723"/>
    </source>
</evidence>
<comment type="subcellular location">
    <subcellularLocation>
        <location evidence="1">Endomembrane system</location>
        <topology evidence="1">Multi-pass membrane protein</topology>
    </subcellularLocation>
    <subcellularLocation>
        <location evidence="17">Membrane</location>
        <topology evidence="17">Multi-pass membrane protein</topology>
    </subcellularLocation>
</comment>
<dbReference type="Pfam" id="PF00689">
    <property type="entry name" value="Cation_ATPase_C"/>
    <property type="match status" value="1"/>
</dbReference>
<dbReference type="InterPro" id="IPR008250">
    <property type="entry name" value="ATPase_P-typ_transduc_dom_A_sf"/>
</dbReference>
<evidence type="ECO:0000256" key="8">
    <source>
        <dbReference type="ARBA" id="ARBA00022837"/>
    </source>
</evidence>
<feature type="region of interest" description="Disordered" evidence="18">
    <location>
        <begin position="1"/>
        <end position="42"/>
    </location>
</feature>
<dbReference type="GO" id="GO:0012505">
    <property type="term" value="C:endomembrane system"/>
    <property type="evidence" value="ECO:0007669"/>
    <property type="project" value="UniProtKB-SubCell"/>
</dbReference>
<dbReference type="SUPFAM" id="SSF56784">
    <property type="entry name" value="HAD-like"/>
    <property type="match status" value="1"/>
</dbReference>
<comment type="similarity">
    <text evidence="2 17">Belongs to the cation transport ATPase (P-type) (TC 3.A.3) family. Type IIB subfamily.</text>
</comment>
<evidence type="ECO:0000313" key="20">
    <source>
        <dbReference type="EnsemblPlants" id="QL02p064569:mrna"/>
    </source>
</evidence>
<dbReference type="InterPro" id="IPR018303">
    <property type="entry name" value="ATPase_P-typ_P_site"/>
</dbReference>
<dbReference type="FunFam" id="3.40.1110.10:FF:000013">
    <property type="entry name" value="Calcium-transporting ATPase"/>
    <property type="match status" value="1"/>
</dbReference>
<sequence length="1243" mass="135746">MSFFKGSPYRRHNNNNNDVEAGGGSRGDEDEESSSSDPFNITSTKNASIERLRKWRQAALVLNASRRFRYTLDLKREEEKQQLMRKVRVNIEAIRAANRFKAAGEQRNGSGTSEASLPPPSPSGGHFAIGQDQLAVMSRDHDVSALQQCGGASLQLNYLFILFYLIFVKGLSELLKTNLEKGIKGDDADLLKRKNAFGSNTYPKKKGRSFWMFLWEAWQDLTLIILIVAAVASLALGIKSEGIKEGWYDGGSIAFAVILVIVVTAISDYKQSLQFQSLNEEKRNIHMEVIRGGRRVEISIYDIVVGDVLPLNIGDQVPADGVLISGHSLAIDESSMTGESKIVHKDSRDPFLMSGCKVADGSGTMLETWNIQGVCQYQVVVLTYKPLPQSSVGSEMGQRTLVQASTYPDQPRISVCKGYNSAAWGKGTHIKPQKGNRRSTFLENDLVFMASNWTRAHWCGKDLCIICREISQDCRTESVSCMPLKYHLLSQVLKLHGSNLKSQPIAPKVTSVGINTEWGMLMASISEDTGEETPLQVRLNGVATLIGMVGLTVAVCVLIVLLVRYFTGHTKDANGNILFTAGKTKLSPAIDGAIKIVTVAVTIVVVAVPEGLPLAVTLTLAYSMRKMMADKALVRRLSACETMGSATTICSDKTGTLTLNQMTVVEAYVGGKKIDSPENKSEWPSMLYSLLIEGIAQNTNGSVYVSEGGDVELSGSPTEKAILNLGLKLGMNFEAIRSESSVIHVFPFNSDKKRGGIALKLPDSQIHIHWKGAAEIVLASCTQYFDAAGQLVAMDEDKAMDFKKAIGDMASGSLRCVAMAYRLYEVEKVPSAEEQLDQWALPEDDLVLLAIVGIKDPCRPGVKDSVQLCQNAGIKVRMVTGDNIQTAKAIASECGILGSDDDVTEPTLIEGRVFRELSESRREEIVDQISVMGRSSPNDKLLLVQALRKRGHVVAVTGDGTNDAPALHEADIGLAMGISGTEVAKESSDIVILDDNFASVVKVVRWGRSVYANIQKFIQFQLTVNVAALIINVVAAVSSGDVPLNAVQLLWVNLIMDTLGALALATEPPTDHLMDRPPVGRREPLITNIMWRNLLIQALYQVTVLLVLNFQGRSILKLEGDTVAHATKVKNTLIFNAFVLCQIFNEFNARKPDEFNVFKGITKNYLFMGIVGATVVLQVLIIEFLGKFTSTVKLNWSQWLISVIIGIISWPLAVLGKLIPVSETPIGNGLKKLKCCRRGASQS</sequence>
<dbReference type="InterPro" id="IPR004014">
    <property type="entry name" value="ATPase_P-typ_cation-transptr_N"/>
</dbReference>
<keyword evidence="14 17" id="KW-0406">Ion transport</keyword>
<reference evidence="21" key="1">
    <citation type="journal article" date="2016" name="G3 (Bethesda)">
        <title>First Draft Assembly and Annotation of the Genome of a California Endemic Oak Quercus lobata Nee (Fagaceae).</title>
        <authorList>
            <person name="Sork V.L."/>
            <person name="Fitz-Gibbon S.T."/>
            <person name="Puiu D."/>
            <person name="Crepeau M."/>
            <person name="Gugger P.F."/>
            <person name="Sherman R."/>
            <person name="Stevens K."/>
            <person name="Langley C.H."/>
            <person name="Pellegrini M."/>
            <person name="Salzberg S.L."/>
        </authorList>
    </citation>
    <scope>NUCLEOTIDE SEQUENCE [LARGE SCALE GENOMIC DNA]</scope>
    <source>
        <strain evidence="21">cv. SW786</strain>
    </source>
</reference>
<comment type="catalytic activity">
    <reaction evidence="16 17">
        <text>Ca(2+)(in) + ATP + H2O = Ca(2+)(out) + ADP + phosphate + H(+)</text>
        <dbReference type="Rhea" id="RHEA:18105"/>
        <dbReference type="ChEBI" id="CHEBI:15377"/>
        <dbReference type="ChEBI" id="CHEBI:15378"/>
        <dbReference type="ChEBI" id="CHEBI:29108"/>
        <dbReference type="ChEBI" id="CHEBI:30616"/>
        <dbReference type="ChEBI" id="CHEBI:43474"/>
        <dbReference type="ChEBI" id="CHEBI:456216"/>
        <dbReference type="EC" id="7.2.2.10"/>
    </reaction>
</comment>
<dbReference type="Pfam" id="PF13246">
    <property type="entry name" value="Cation_ATPase"/>
    <property type="match status" value="1"/>
</dbReference>
<keyword evidence="11" id="KW-0112">Calmodulin-binding</keyword>
<dbReference type="Proteomes" id="UP000594261">
    <property type="component" value="Chromosome 2"/>
</dbReference>
<dbReference type="FunFam" id="1.20.1110.10:FF:000036">
    <property type="entry name" value="Calcium-transporting ATPase"/>
    <property type="match status" value="1"/>
</dbReference>
<dbReference type="InterPro" id="IPR023298">
    <property type="entry name" value="ATPase_P-typ_TM_dom_sf"/>
</dbReference>
<dbReference type="Pfam" id="PF00122">
    <property type="entry name" value="E1-E2_ATPase"/>
    <property type="match status" value="1"/>
</dbReference>
<dbReference type="FunFam" id="1.20.5.170:FF:000029">
    <property type="entry name" value="Calcium-transporting ATPase"/>
    <property type="match status" value="1"/>
</dbReference>
<organism evidence="20 21">
    <name type="scientific">Quercus lobata</name>
    <name type="common">Valley oak</name>
    <dbReference type="NCBI Taxonomy" id="97700"/>
    <lineage>
        <taxon>Eukaryota</taxon>
        <taxon>Viridiplantae</taxon>
        <taxon>Streptophyta</taxon>
        <taxon>Embryophyta</taxon>
        <taxon>Tracheophyta</taxon>
        <taxon>Spermatophyta</taxon>
        <taxon>Magnoliopsida</taxon>
        <taxon>eudicotyledons</taxon>
        <taxon>Gunneridae</taxon>
        <taxon>Pentapetalae</taxon>
        <taxon>rosids</taxon>
        <taxon>fabids</taxon>
        <taxon>Fagales</taxon>
        <taxon>Fagaceae</taxon>
        <taxon>Quercus</taxon>
    </lineage>
</organism>
<dbReference type="GO" id="GO:0005524">
    <property type="term" value="F:ATP binding"/>
    <property type="evidence" value="ECO:0007669"/>
    <property type="project" value="UniProtKB-KW"/>
</dbReference>
<feature type="transmembrane region" description="Helical" evidence="17">
    <location>
        <begin position="1165"/>
        <end position="1186"/>
    </location>
</feature>
<comment type="caution">
    <text evidence="17">Lacks conserved residue(s) required for the propagation of feature annotation.</text>
</comment>
<evidence type="ECO:0000256" key="16">
    <source>
        <dbReference type="ARBA" id="ARBA00048694"/>
    </source>
</evidence>
<dbReference type="SFLD" id="SFLDF00027">
    <property type="entry name" value="p-type_atpase"/>
    <property type="match status" value="1"/>
</dbReference>
<accession>A0A7N2KYS6</accession>
<evidence type="ECO:0000256" key="17">
    <source>
        <dbReference type="RuleBase" id="RU361146"/>
    </source>
</evidence>
<evidence type="ECO:0000256" key="3">
    <source>
        <dbReference type="ARBA" id="ARBA00022448"/>
    </source>
</evidence>
<dbReference type="SUPFAM" id="SSF81665">
    <property type="entry name" value="Calcium ATPase, transmembrane domain M"/>
    <property type="match status" value="1"/>
</dbReference>
<evidence type="ECO:0000313" key="21">
    <source>
        <dbReference type="Proteomes" id="UP000594261"/>
    </source>
</evidence>
<evidence type="ECO:0000256" key="9">
    <source>
        <dbReference type="ARBA" id="ARBA00022840"/>
    </source>
</evidence>
<dbReference type="GO" id="GO:0005886">
    <property type="term" value="C:plasma membrane"/>
    <property type="evidence" value="ECO:0007669"/>
    <property type="project" value="TreeGrafter"/>
</dbReference>
<dbReference type="NCBIfam" id="TIGR01494">
    <property type="entry name" value="ATPase_P-type"/>
    <property type="match status" value="2"/>
</dbReference>
<keyword evidence="10" id="KW-0460">Magnesium</keyword>
<evidence type="ECO:0000256" key="1">
    <source>
        <dbReference type="ARBA" id="ARBA00004127"/>
    </source>
</evidence>
<dbReference type="SUPFAM" id="SSF81653">
    <property type="entry name" value="Calcium ATPase, transduction domain A"/>
    <property type="match status" value="1"/>
</dbReference>
<comment type="function">
    <text evidence="17">Catalyzes the hydrolysis of ATP coupled with the transport of calcium.</text>
</comment>
<dbReference type="Gramene" id="QL02p064569:mrna">
    <property type="protein sequence ID" value="QL02p064569:mrna"/>
    <property type="gene ID" value="QL02p064569"/>
</dbReference>
<keyword evidence="6" id="KW-0479">Metal-binding</keyword>
<dbReference type="InterPro" id="IPR044492">
    <property type="entry name" value="P_typ_ATPase_HD_dom"/>
</dbReference>
<feature type="domain" description="Cation-transporting P-type ATPase N-terminal" evidence="19">
    <location>
        <begin position="162"/>
        <end position="238"/>
    </location>
</feature>
<feature type="transmembrane region" description="Helical" evidence="17">
    <location>
        <begin position="213"/>
        <end position="238"/>
    </location>
</feature>
<dbReference type="OMA" id="QLAVTFM"/>
<dbReference type="InterPro" id="IPR023214">
    <property type="entry name" value="HAD_sf"/>
</dbReference>
<dbReference type="Gene3D" id="3.40.1110.10">
    <property type="entry name" value="Calcium-transporting ATPase, cytoplasmic domain N"/>
    <property type="match status" value="1"/>
</dbReference>
<evidence type="ECO:0000256" key="4">
    <source>
        <dbReference type="ARBA" id="ARBA00022568"/>
    </source>
</evidence>
<keyword evidence="4 17" id="KW-0109">Calcium transport</keyword>